<dbReference type="PANTHER" id="PTHR22594:SF5">
    <property type="entry name" value="ASPARTATE--TRNA LIGASE, MITOCHONDRIAL"/>
    <property type="match status" value="1"/>
</dbReference>
<feature type="binding site" evidence="7">
    <location>
        <position position="172"/>
    </location>
    <ligand>
        <name>L-aspartate</name>
        <dbReference type="ChEBI" id="CHEBI:29991"/>
    </ligand>
</feature>
<dbReference type="InterPro" id="IPR045864">
    <property type="entry name" value="aa-tRNA-synth_II/BPL/LPL"/>
</dbReference>
<dbReference type="Pfam" id="PF01336">
    <property type="entry name" value="tRNA_anti-codon"/>
    <property type="match status" value="1"/>
</dbReference>
<protein>
    <recommendedName>
        <fullName evidence="7">Aspartate--tRNA(Asp/Asn) ligase</fullName>
        <ecNumber evidence="7">6.1.1.23</ecNumber>
    </recommendedName>
    <alternativeName>
        <fullName evidence="7">Aspartyl-tRNA synthetase</fullName>
        <shortName evidence="7">AspRS</shortName>
    </alternativeName>
    <alternativeName>
        <fullName evidence="7">Non-discriminating aspartyl-tRNA synthetase</fullName>
        <shortName evidence="7">ND-AspRS</shortName>
    </alternativeName>
</protein>
<comment type="subunit">
    <text evidence="7">Homodimer.</text>
</comment>
<sequence>MRILTKEIISKEGELVELSGWVSVRRDHGKIIFIDLRDRTGIVQVVFIAKDKELYSLANTLRPEWVVKIKGTVNKRPENMINPDIATGKFELLAESMEILNESITPPFPLETDGREIDEEVRLKYRYVDLRRERMQKIIRLRSQFVDRVRQFLFKNDFVEIETPMLTKSTPEGSRDFVVPSRLHPGKFFALPQSPQQYKQLLMVGGFERYFQIARCIRDEDLRADRGFEHTQIDMEVSFTTREEFMALDEAMITSVCESLGYKIKEKPFPIISYADAMKKHGADKFDLRDESDKENGVLAFAWVVDFPFFSSGEGFSSGGEKNEKGKSSRSEWTFTHNPFSMPIPEHIDWLVSGKNIGEILTSQYDLVCNGFEVGGGSVRAHRPEILKATFKVLGYSDKETNEQFGHMVDALSQGAPPHGGIAHGVERLLMTLTGEKYLREVQAFPQTSSGRTSVMDAPSDIYPEQLKELGIAIEKKKKNI</sequence>
<dbReference type="GO" id="GO:0050560">
    <property type="term" value="F:aspartate-tRNA(Asn) ligase activity"/>
    <property type="evidence" value="ECO:0007669"/>
    <property type="project" value="UniProtKB-EC"/>
</dbReference>
<dbReference type="PROSITE" id="PS50862">
    <property type="entry name" value="AA_TRNA_LIGASE_II"/>
    <property type="match status" value="1"/>
</dbReference>
<comment type="catalytic activity">
    <reaction evidence="7">
        <text>tRNA(Asx) + L-aspartate + ATP = L-aspartyl-tRNA(Asx) + AMP + diphosphate</text>
        <dbReference type="Rhea" id="RHEA:18349"/>
        <dbReference type="Rhea" id="RHEA-COMP:9710"/>
        <dbReference type="Rhea" id="RHEA-COMP:9711"/>
        <dbReference type="ChEBI" id="CHEBI:29991"/>
        <dbReference type="ChEBI" id="CHEBI:30616"/>
        <dbReference type="ChEBI" id="CHEBI:33019"/>
        <dbReference type="ChEBI" id="CHEBI:78442"/>
        <dbReference type="ChEBI" id="CHEBI:78516"/>
        <dbReference type="ChEBI" id="CHEBI:456215"/>
        <dbReference type="EC" id="6.1.1.23"/>
    </reaction>
</comment>
<feature type="binding site" evidence="7">
    <location>
        <begin position="425"/>
        <end position="428"/>
    </location>
    <ligand>
        <name>ATP</name>
        <dbReference type="ChEBI" id="CHEBI:30616"/>
    </ligand>
</feature>
<dbReference type="SUPFAM" id="SSF55681">
    <property type="entry name" value="Class II aaRS and biotin synthetases"/>
    <property type="match status" value="1"/>
</dbReference>
<dbReference type="Gene3D" id="3.30.1360.30">
    <property type="entry name" value="GAD-like domain"/>
    <property type="match status" value="1"/>
</dbReference>
<dbReference type="InterPro" id="IPR047089">
    <property type="entry name" value="Asp-tRNA-ligase_1_N"/>
</dbReference>
<keyword evidence="5 7" id="KW-0648">Protein biosynthesis</keyword>
<comment type="caution">
    <text evidence="7">Lacks conserved residue(s) required for the propagation of feature annotation.</text>
</comment>
<keyword evidence="7" id="KW-0963">Cytoplasm</keyword>
<name>A0A2H0USW8_9BACT</name>
<dbReference type="InterPro" id="IPR006195">
    <property type="entry name" value="aa-tRNA-synth_II"/>
</dbReference>
<feature type="region of interest" description="Aspartate" evidence="7">
    <location>
        <begin position="196"/>
        <end position="199"/>
    </location>
</feature>
<dbReference type="EMBL" id="PFAZ01000001">
    <property type="protein sequence ID" value="PIR89487.1"/>
    <property type="molecule type" value="Genomic_DNA"/>
</dbReference>
<feature type="binding site" evidence="7">
    <location>
        <position position="380"/>
    </location>
    <ligand>
        <name>L-aspartate</name>
        <dbReference type="ChEBI" id="CHEBI:29991"/>
    </ligand>
</feature>
<evidence type="ECO:0000256" key="1">
    <source>
        <dbReference type="ARBA" id="ARBA00006303"/>
    </source>
</evidence>
<dbReference type="Gene3D" id="2.40.50.140">
    <property type="entry name" value="Nucleic acid-binding proteins"/>
    <property type="match status" value="1"/>
</dbReference>
<dbReference type="Gene3D" id="3.30.930.10">
    <property type="entry name" value="Bira Bifunctional Protein, Domain 2"/>
    <property type="match status" value="2"/>
</dbReference>
<keyword evidence="4 7" id="KW-0067">ATP-binding</keyword>
<dbReference type="AlphaFoldDB" id="A0A2H0USW8"/>
<dbReference type="EC" id="6.1.1.23" evidence="7"/>
<evidence type="ECO:0000313" key="10">
    <source>
        <dbReference type="Proteomes" id="UP000231157"/>
    </source>
</evidence>
<keyword evidence="2 7" id="KW-0436">Ligase</keyword>
<dbReference type="InterPro" id="IPR047090">
    <property type="entry name" value="AspRS_core"/>
</dbReference>
<keyword evidence="6 7" id="KW-0030">Aminoacyl-tRNA synthetase</keyword>
<dbReference type="InterPro" id="IPR004364">
    <property type="entry name" value="Aa-tRNA-synt_II"/>
</dbReference>
<reference evidence="10" key="1">
    <citation type="submission" date="2017-09" db="EMBL/GenBank/DDBJ databases">
        <title>Depth-based differentiation of microbial function through sediment-hosted aquifers and enrichment of novel symbionts in the deep terrestrial subsurface.</title>
        <authorList>
            <person name="Probst A.J."/>
            <person name="Ladd B."/>
            <person name="Jarett J.K."/>
            <person name="Geller-Mcgrath D.E."/>
            <person name="Sieber C.M.K."/>
            <person name="Emerson J.B."/>
            <person name="Anantharaman K."/>
            <person name="Thomas B.C."/>
            <person name="Malmstrom R."/>
            <person name="Stieglmeier M."/>
            <person name="Klingl A."/>
            <person name="Woyke T."/>
            <person name="Ryan C.M."/>
            <person name="Banfield J.F."/>
        </authorList>
    </citation>
    <scope>NUCLEOTIDE SEQUENCE [LARGE SCALE GENOMIC DNA]</scope>
</reference>
<evidence type="ECO:0000256" key="5">
    <source>
        <dbReference type="ARBA" id="ARBA00022917"/>
    </source>
</evidence>
<dbReference type="InterPro" id="IPR004365">
    <property type="entry name" value="NA-bd_OB_tRNA"/>
</dbReference>
<dbReference type="PANTHER" id="PTHR22594">
    <property type="entry name" value="ASPARTYL/LYSYL-TRNA SYNTHETASE"/>
    <property type="match status" value="1"/>
</dbReference>
<dbReference type="InterPro" id="IPR012340">
    <property type="entry name" value="NA-bd_OB-fold"/>
</dbReference>
<feature type="site" description="Important for tRNA non-discrimination" evidence="7">
    <location>
        <position position="28"/>
    </location>
</feature>
<feature type="binding site" evidence="7">
    <location>
        <position position="337"/>
    </location>
    <ligand>
        <name>L-aspartate</name>
        <dbReference type="ChEBI" id="CHEBI:29991"/>
    </ligand>
</feature>
<evidence type="ECO:0000256" key="7">
    <source>
        <dbReference type="HAMAP-Rule" id="MF_00044"/>
    </source>
</evidence>
<feature type="domain" description="Aminoacyl-transfer RNA synthetases class-II family profile" evidence="8">
    <location>
        <begin position="139"/>
        <end position="446"/>
    </location>
</feature>
<dbReference type="GO" id="GO:0005524">
    <property type="term" value="F:ATP binding"/>
    <property type="evidence" value="ECO:0007669"/>
    <property type="project" value="UniProtKB-UniRule"/>
</dbReference>
<dbReference type="InterPro" id="IPR004115">
    <property type="entry name" value="GAD-like_sf"/>
</dbReference>
<dbReference type="InterPro" id="IPR002312">
    <property type="entry name" value="Asp/Asn-tRNA-synth_IIb"/>
</dbReference>
<evidence type="ECO:0000256" key="4">
    <source>
        <dbReference type="ARBA" id="ARBA00022840"/>
    </source>
</evidence>
<dbReference type="GO" id="GO:0003676">
    <property type="term" value="F:nucleic acid binding"/>
    <property type="evidence" value="ECO:0007669"/>
    <property type="project" value="InterPro"/>
</dbReference>
<evidence type="ECO:0000256" key="2">
    <source>
        <dbReference type="ARBA" id="ARBA00022598"/>
    </source>
</evidence>
<dbReference type="GO" id="GO:0006422">
    <property type="term" value="P:aspartyl-tRNA aminoacylation"/>
    <property type="evidence" value="ECO:0007669"/>
    <property type="project" value="UniProtKB-UniRule"/>
</dbReference>
<keyword evidence="3 7" id="KW-0547">Nucleotide-binding</keyword>
<gene>
    <name evidence="7 9" type="primary">aspS</name>
    <name evidence="9" type="ORF">COU07_01135</name>
</gene>
<comment type="caution">
    <text evidence="9">The sequence shown here is derived from an EMBL/GenBank/DDBJ whole genome shotgun (WGS) entry which is preliminary data.</text>
</comment>
<dbReference type="PRINTS" id="PR01042">
    <property type="entry name" value="TRNASYNTHASP"/>
</dbReference>
<dbReference type="Pfam" id="PF00152">
    <property type="entry name" value="tRNA-synt_2"/>
    <property type="match status" value="1"/>
</dbReference>
<dbReference type="HAMAP" id="MF_00044">
    <property type="entry name" value="Asp_tRNA_synth_type1"/>
    <property type="match status" value="1"/>
</dbReference>
<dbReference type="InterPro" id="IPR004524">
    <property type="entry name" value="Asp-tRNA-ligase_1"/>
</dbReference>
<dbReference type="CDD" id="cd00777">
    <property type="entry name" value="AspRS_core"/>
    <property type="match status" value="1"/>
</dbReference>
<comment type="subcellular location">
    <subcellularLocation>
        <location evidence="7">Cytoplasm</location>
    </subcellularLocation>
</comment>
<feature type="binding site" evidence="7">
    <location>
        <position position="218"/>
    </location>
    <ligand>
        <name>L-aspartate</name>
        <dbReference type="ChEBI" id="CHEBI:29991"/>
    </ligand>
</feature>
<feature type="binding site" evidence="7">
    <location>
        <begin position="218"/>
        <end position="220"/>
    </location>
    <ligand>
        <name>ATP</name>
        <dbReference type="ChEBI" id="CHEBI:30616"/>
    </ligand>
</feature>
<comment type="similarity">
    <text evidence="1 7">Belongs to the class-II aminoacyl-tRNA synthetase family. Type 1 subfamily.</text>
</comment>
<evidence type="ECO:0000259" key="8">
    <source>
        <dbReference type="PROSITE" id="PS50862"/>
    </source>
</evidence>
<dbReference type="NCBIfam" id="TIGR00459">
    <property type="entry name" value="aspS_bact"/>
    <property type="match status" value="1"/>
</dbReference>
<dbReference type="Proteomes" id="UP000231157">
    <property type="component" value="Unassembled WGS sequence"/>
</dbReference>
<comment type="function">
    <text evidence="7">Aspartyl-tRNA synthetase with relaxed tRNA specificity since it is able to aspartylate not only its cognate tRNA(Asp) but also tRNA(Asn). Reaction proceeds in two steps: L-aspartate is first activated by ATP to form Asp-AMP and then transferred to the acceptor end of tRNA(Asp/Asn).</text>
</comment>
<evidence type="ECO:0000256" key="6">
    <source>
        <dbReference type="ARBA" id="ARBA00023146"/>
    </source>
</evidence>
<evidence type="ECO:0000256" key="3">
    <source>
        <dbReference type="ARBA" id="ARBA00022741"/>
    </source>
</evidence>
<dbReference type="GO" id="GO:0005737">
    <property type="term" value="C:cytoplasm"/>
    <property type="evidence" value="ECO:0007669"/>
    <property type="project" value="UniProtKB-SubCell"/>
</dbReference>
<accession>A0A2H0USW8</accession>
<evidence type="ECO:0000313" key="9">
    <source>
        <dbReference type="EMBL" id="PIR89487.1"/>
    </source>
</evidence>
<dbReference type="SUPFAM" id="SSF50249">
    <property type="entry name" value="Nucleic acid-binding proteins"/>
    <property type="match status" value="1"/>
</dbReference>
<proteinExistence type="inferred from homology"/>
<organism evidence="9 10">
    <name type="scientific">Candidatus Harrisonbacteria bacterium CG10_big_fil_rev_8_21_14_0_10_40_38</name>
    <dbReference type="NCBI Taxonomy" id="1974583"/>
    <lineage>
        <taxon>Bacteria</taxon>
        <taxon>Candidatus Harrisoniibacteriota</taxon>
    </lineage>
</organism>
<dbReference type="CDD" id="cd04317">
    <property type="entry name" value="EcAspRS_like_N"/>
    <property type="match status" value="1"/>
</dbReference>
<feature type="binding site" evidence="7">
    <location>
        <position position="373"/>
    </location>
    <ligand>
        <name>ATP</name>
        <dbReference type="ChEBI" id="CHEBI:30616"/>
    </ligand>
</feature>
<dbReference type="GO" id="GO:0004815">
    <property type="term" value="F:aspartate-tRNA ligase activity"/>
    <property type="evidence" value="ECO:0007669"/>
    <property type="project" value="UniProtKB-UniRule"/>
</dbReference>